<evidence type="ECO:0000256" key="10">
    <source>
        <dbReference type="SAM" id="Phobius"/>
    </source>
</evidence>
<dbReference type="GO" id="GO:0006620">
    <property type="term" value="P:post-translational protein targeting to endoplasmic reticulum membrane"/>
    <property type="evidence" value="ECO:0007669"/>
    <property type="project" value="TreeGrafter"/>
</dbReference>
<feature type="compositionally biased region" description="Basic residues" evidence="9">
    <location>
        <begin position="580"/>
        <end position="596"/>
    </location>
</feature>
<dbReference type="InterPro" id="IPR036869">
    <property type="entry name" value="J_dom_sf"/>
</dbReference>
<feature type="region of interest" description="Disordered" evidence="9">
    <location>
        <begin position="566"/>
        <end position="623"/>
    </location>
</feature>
<dbReference type="InterPro" id="IPR004179">
    <property type="entry name" value="Sec63-dom"/>
</dbReference>
<accession>A0A183T0Q4</accession>
<keyword evidence="2" id="KW-0813">Transport</keyword>
<sequence length="909" mass="101915">MPADRFQFDDSGDTFCCFLVALFTVVLLPLTYFFWPKADPRESNETLKKRCQCPPCQVKRNTLRSTTRKKQIKRCAIKTAFLIAWCFLFLLIFKLSKIEGHVPAFDPFLELSIDRDASPAEIRKAYKTLSLIHHPDRGGEEQKFIRISKAYTALTDETAKRNWQEYGNPDGPEAINFGIALPKWMIKKENNFLVVGAYALVFMFILPLVVCLWWYNSMKFSSTKVLLVTVRLFCGSFMYNPFMAMPRLIKLLSCAYEFSSQFNKDIVCRPSDNVELHPLIQQIPAFTIFKKAIVGAPYAVKARALIYAHMLRLDLPPKTLFLDKQYIISHCPRLFEEMINSLLCVLTMAGEESGSRKKMLQLLATIESCMHLVPMLVQALSTSSSPLIQLPHIGPLQLRQISSGKRSVKTVRQLAEMPDDRRRVLLRNLSDEQYRDILNVLAGMPDLELSAHCEVIDDEDSSIWPLSLVTVTVHIVRRPLLNLANLTSSSGIDSRVGGGTSPVASTVVDASTDLRCSKDTSWYVGGGVGDSSEPLYRSISSGGRGAFMADGYPVHFDDKAMDGLTEAASRKPTVPVWDKSKRRKGGAKKGKARKPTRVQQQHQTQKEKGQPTGKYTTSLNNSEDANGAVVTGAATTADDAAASLLPEDAVPEGSDHVEEREDESEVTVGGAGGERSTSGGPEPHNLPDAVKRFQSDAKKREASRRLDSRERCTHQVHCPFFPTEKFEGWWVYLIDRKTRQLITKPVFLNSLQTEEELELKFVAPPLPGQFVYTLCVRSDSYVDFDFVHNVPGNNSMYLQFVCVTQSALLIAVRSSQTTTLLRSTGELRFVVVPLPEHILQSLREAETRGVESSSDEEGEDEEEDDDDDDGYEEDDLDEEMDEDEEDAEDSGESKSRIDIDKLSEYVARA</sequence>
<evidence type="ECO:0000256" key="7">
    <source>
        <dbReference type="ARBA" id="ARBA00023136"/>
    </source>
</evidence>
<organism evidence="14">
    <name type="scientific">Schistocephalus solidus</name>
    <name type="common">Tapeworm</name>
    <dbReference type="NCBI Taxonomy" id="70667"/>
    <lineage>
        <taxon>Eukaryota</taxon>
        <taxon>Metazoa</taxon>
        <taxon>Spiralia</taxon>
        <taxon>Lophotrochozoa</taxon>
        <taxon>Platyhelminthes</taxon>
        <taxon>Cestoda</taxon>
        <taxon>Eucestoda</taxon>
        <taxon>Diphyllobothriidea</taxon>
        <taxon>Diphyllobothriidae</taxon>
        <taxon>Schistocephalus</taxon>
    </lineage>
</organism>
<feature type="transmembrane region" description="Helical" evidence="10">
    <location>
        <begin position="12"/>
        <end position="35"/>
    </location>
</feature>
<reference evidence="12 13" key="2">
    <citation type="submission" date="2018-11" db="EMBL/GenBank/DDBJ databases">
        <authorList>
            <consortium name="Pathogen Informatics"/>
        </authorList>
    </citation>
    <scope>NUCLEOTIDE SEQUENCE [LARGE SCALE GENOMIC DNA]</scope>
    <source>
        <strain evidence="12 13">NST_G2</strain>
    </source>
</reference>
<dbReference type="PROSITE" id="PS50076">
    <property type="entry name" value="DNAJ_2"/>
    <property type="match status" value="1"/>
</dbReference>
<feature type="compositionally biased region" description="Basic and acidic residues" evidence="9">
    <location>
        <begin position="891"/>
        <end position="903"/>
    </location>
</feature>
<keyword evidence="4" id="KW-0256">Endoplasmic reticulum</keyword>
<dbReference type="GO" id="GO:0003723">
    <property type="term" value="F:RNA binding"/>
    <property type="evidence" value="ECO:0007669"/>
    <property type="project" value="TreeGrafter"/>
</dbReference>
<feature type="region of interest" description="Disordered" evidence="9">
    <location>
        <begin position="650"/>
        <end position="688"/>
    </location>
</feature>
<dbReference type="CDD" id="cd06257">
    <property type="entry name" value="DnaJ"/>
    <property type="match status" value="1"/>
</dbReference>
<dbReference type="GO" id="GO:0008320">
    <property type="term" value="F:protein transmembrane transporter activity"/>
    <property type="evidence" value="ECO:0007669"/>
    <property type="project" value="TreeGrafter"/>
</dbReference>
<dbReference type="SUPFAM" id="SSF81296">
    <property type="entry name" value="E set domains"/>
    <property type="match status" value="1"/>
</dbReference>
<feature type="region of interest" description="Disordered" evidence="9">
    <location>
        <begin position="843"/>
        <end position="909"/>
    </location>
</feature>
<dbReference type="Pfam" id="PF02889">
    <property type="entry name" value="Sec63"/>
    <property type="match status" value="1"/>
</dbReference>
<dbReference type="GO" id="GO:0006614">
    <property type="term" value="P:SRP-dependent cotranslational protein targeting to membrane"/>
    <property type="evidence" value="ECO:0007669"/>
    <property type="project" value="TreeGrafter"/>
</dbReference>
<dbReference type="GO" id="GO:0031207">
    <property type="term" value="C:Sec62/Sec63 complex"/>
    <property type="evidence" value="ECO:0007669"/>
    <property type="project" value="TreeGrafter"/>
</dbReference>
<evidence type="ECO:0000256" key="9">
    <source>
        <dbReference type="SAM" id="MobiDB-lite"/>
    </source>
</evidence>
<dbReference type="InterPro" id="IPR014756">
    <property type="entry name" value="Ig_E-set"/>
</dbReference>
<dbReference type="Proteomes" id="UP000275846">
    <property type="component" value="Unassembled WGS sequence"/>
</dbReference>
<dbReference type="Gene3D" id="1.10.287.110">
    <property type="entry name" value="DnaJ domain"/>
    <property type="match status" value="1"/>
</dbReference>
<keyword evidence="3 10" id="KW-0812">Transmembrane</keyword>
<dbReference type="Gene3D" id="2.60.40.150">
    <property type="entry name" value="C2 domain"/>
    <property type="match status" value="1"/>
</dbReference>
<dbReference type="PANTHER" id="PTHR24075:SF0">
    <property type="entry name" value="TRANSLOCATION PROTEIN SEC63 HOMOLOG"/>
    <property type="match status" value="1"/>
</dbReference>
<feature type="compositionally biased region" description="Acidic residues" evidence="9">
    <location>
        <begin position="853"/>
        <end position="890"/>
    </location>
</feature>
<dbReference type="AlphaFoldDB" id="A0A183T0Q4"/>
<evidence type="ECO:0000313" key="13">
    <source>
        <dbReference type="Proteomes" id="UP000275846"/>
    </source>
</evidence>
<keyword evidence="7 10" id="KW-0472">Membrane</keyword>
<dbReference type="EMBL" id="UYSU01035619">
    <property type="protein sequence ID" value="VDL96437.1"/>
    <property type="molecule type" value="Genomic_DNA"/>
</dbReference>
<dbReference type="InterPro" id="IPR035892">
    <property type="entry name" value="C2_domain_sf"/>
</dbReference>
<evidence type="ECO:0000256" key="4">
    <source>
        <dbReference type="ARBA" id="ARBA00022824"/>
    </source>
</evidence>
<gene>
    <name evidence="12" type="ORF">SSLN_LOCUS10052</name>
</gene>
<dbReference type="SMART" id="SM00973">
    <property type="entry name" value="Sec63"/>
    <property type="match status" value="1"/>
</dbReference>
<evidence type="ECO:0000256" key="3">
    <source>
        <dbReference type="ARBA" id="ARBA00022692"/>
    </source>
</evidence>
<dbReference type="SUPFAM" id="SSF158702">
    <property type="entry name" value="Sec63 N-terminal domain-like"/>
    <property type="match status" value="1"/>
</dbReference>
<dbReference type="PANTHER" id="PTHR24075">
    <property type="entry name" value="SEC63 DOMAIN-CONTAINING"/>
    <property type="match status" value="1"/>
</dbReference>
<evidence type="ECO:0000256" key="5">
    <source>
        <dbReference type="ARBA" id="ARBA00022927"/>
    </source>
</evidence>
<evidence type="ECO:0000256" key="8">
    <source>
        <dbReference type="ARBA" id="ARBA00023186"/>
    </source>
</evidence>
<dbReference type="SUPFAM" id="SSF46565">
    <property type="entry name" value="Chaperone J-domain"/>
    <property type="match status" value="1"/>
</dbReference>
<dbReference type="OrthoDB" id="1734229at2759"/>
<evidence type="ECO:0000256" key="6">
    <source>
        <dbReference type="ARBA" id="ARBA00022989"/>
    </source>
</evidence>
<dbReference type="SMART" id="SM00271">
    <property type="entry name" value="DnaJ"/>
    <property type="match status" value="1"/>
</dbReference>
<protein>
    <submittedName>
        <fullName evidence="14">J domain-containing protein</fullName>
    </submittedName>
</protein>
<name>A0A183T0Q4_SCHSO</name>
<comment type="subcellular location">
    <subcellularLocation>
        <location evidence="1">Endoplasmic reticulum membrane</location>
        <topology evidence="1">Multi-pass membrane protein</topology>
    </subcellularLocation>
</comment>
<proteinExistence type="predicted"/>
<reference evidence="14" key="1">
    <citation type="submission" date="2016-06" db="UniProtKB">
        <authorList>
            <consortium name="WormBaseParasite"/>
        </authorList>
    </citation>
    <scope>IDENTIFICATION</scope>
</reference>
<dbReference type="InterPro" id="IPR001623">
    <property type="entry name" value="DnaJ_domain"/>
</dbReference>
<feature type="compositionally biased region" description="Polar residues" evidence="9">
    <location>
        <begin position="613"/>
        <end position="623"/>
    </location>
</feature>
<keyword evidence="5" id="KW-0653">Protein transport</keyword>
<feature type="transmembrane region" description="Helical" evidence="10">
    <location>
        <begin position="192"/>
        <end position="213"/>
    </location>
</feature>
<evidence type="ECO:0000256" key="1">
    <source>
        <dbReference type="ARBA" id="ARBA00004477"/>
    </source>
</evidence>
<evidence type="ECO:0000313" key="14">
    <source>
        <dbReference type="WBParaSite" id="SSLN_0001042801-mRNA-1"/>
    </source>
</evidence>
<evidence type="ECO:0000259" key="11">
    <source>
        <dbReference type="PROSITE" id="PS50076"/>
    </source>
</evidence>
<feature type="domain" description="J" evidence="11">
    <location>
        <begin position="106"/>
        <end position="167"/>
    </location>
</feature>
<dbReference type="Gene3D" id="1.10.150.20">
    <property type="entry name" value="5' to 3' exonuclease, C-terminal subdomain"/>
    <property type="match status" value="1"/>
</dbReference>
<keyword evidence="6 10" id="KW-1133">Transmembrane helix</keyword>
<dbReference type="STRING" id="70667.A0A183T0Q4"/>
<feature type="transmembrane region" description="Helical" evidence="10">
    <location>
        <begin position="75"/>
        <end position="93"/>
    </location>
</feature>
<feature type="transmembrane region" description="Helical" evidence="10">
    <location>
        <begin position="225"/>
        <end position="244"/>
    </location>
</feature>
<evidence type="ECO:0000256" key="2">
    <source>
        <dbReference type="ARBA" id="ARBA00022448"/>
    </source>
</evidence>
<evidence type="ECO:0000313" key="12">
    <source>
        <dbReference type="EMBL" id="VDL96437.1"/>
    </source>
</evidence>
<dbReference type="Gene3D" id="1.10.3380.10">
    <property type="entry name" value="Sec63 N-terminal domain-like domain"/>
    <property type="match status" value="1"/>
</dbReference>
<dbReference type="Pfam" id="PF00226">
    <property type="entry name" value="DnaJ"/>
    <property type="match status" value="1"/>
</dbReference>
<keyword evidence="8" id="KW-0143">Chaperone</keyword>
<keyword evidence="13" id="KW-1185">Reference proteome</keyword>
<dbReference type="WBParaSite" id="SSLN_0001042801-mRNA-1">
    <property type="protein sequence ID" value="SSLN_0001042801-mRNA-1"/>
    <property type="gene ID" value="SSLN_0001042801"/>
</dbReference>